<reference evidence="1" key="1">
    <citation type="journal article" date="2015" name="Nature">
        <title>Complex archaea that bridge the gap between prokaryotes and eukaryotes.</title>
        <authorList>
            <person name="Spang A."/>
            <person name="Saw J.H."/>
            <person name="Jorgensen S.L."/>
            <person name="Zaremba-Niedzwiedzka K."/>
            <person name="Martijn J."/>
            <person name="Lind A.E."/>
            <person name="van Eijk R."/>
            <person name="Schleper C."/>
            <person name="Guy L."/>
            <person name="Ettema T.J."/>
        </authorList>
    </citation>
    <scope>NUCLEOTIDE SEQUENCE</scope>
</reference>
<accession>A0A0F9MK59</accession>
<dbReference type="EMBL" id="LAZR01009966">
    <property type="protein sequence ID" value="KKM69562.1"/>
    <property type="molecule type" value="Genomic_DNA"/>
</dbReference>
<sequence>MMAKNKKCNKENRLRLKSDINGNSNIINRVSLNFKKKLDNINMKRKENGFDSLSFPKQTELIIKHKKYWRKIKDEIDRVVKKGGYVISFGWNTSGMGKTRKYEIREILLVAHGGNHNDTICTVEIKL</sequence>
<organism evidence="1">
    <name type="scientific">marine sediment metagenome</name>
    <dbReference type="NCBI Taxonomy" id="412755"/>
    <lineage>
        <taxon>unclassified sequences</taxon>
        <taxon>metagenomes</taxon>
        <taxon>ecological metagenomes</taxon>
    </lineage>
</organism>
<proteinExistence type="predicted"/>
<gene>
    <name evidence="1" type="ORF">LCGC14_1449500</name>
</gene>
<name>A0A0F9MK59_9ZZZZ</name>
<comment type="caution">
    <text evidence="1">The sequence shown here is derived from an EMBL/GenBank/DDBJ whole genome shotgun (WGS) entry which is preliminary data.</text>
</comment>
<protein>
    <recommendedName>
        <fullName evidence="2">Methyltransferase type 11 domain-containing protein</fullName>
    </recommendedName>
</protein>
<evidence type="ECO:0008006" key="2">
    <source>
        <dbReference type="Google" id="ProtNLM"/>
    </source>
</evidence>
<dbReference type="AlphaFoldDB" id="A0A0F9MK59"/>
<evidence type="ECO:0000313" key="1">
    <source>
        <dbReference type="EMBL" id="KKM69562.1"/>
    </source>
</evidence>